<name>A0A819SFQ6_9BILA</name>
<protein>
    <submittedName>
        <fullName evidence="4">Uncharacterized protein</fullName>
    </submittedName>
</protein>
<dbReference type="Proteomes" id="UP000663845">
    <property type="component" value="Unassembled WGS sequence"/>
</dbReference>
<gene>
    <name evidence="2" type="ORF">IZO911_LOCUS8198</name>
    <name evidence="3" type="ORF">JYZ213_LOCUS8497</name>
    <name evidence="5" type="ORF">KXQ929_LOCUS43400</name>
    <name evidence="4" type="ORF">OXD698_LOCUS33158</name>
</gene>
<dbReference type="EMBL" id="CAJNOE010000055">
    <property type="protein sequence ID" value="CAF0824759.1"/>
    <property type="molecule type" value="Genomic_DNA"/>
</dbReference>
<dbReference type="Proteomes" id="UP000663868">
    <property type="component" value="Unassembled WGS sequence"/>
</dbReference>
<organism evidence="4 6">
    <name type="scientific">Adineta steineri</name>
    <dbReference type="NCBI Taxonomy" id="433720"/>
    <lineage>
        <taxon>Eukaryota</taxon>
        <taxon>Metazoa</taxon>
        <taxon>Spiralia</taxon>
        <taxon>Gnathifera</taxon>
        <taxon>Rotifera</taxon>
        <taxon>Eurotatoria</taxon>
        <taxon>Bdelloidea</taxon>
        <taxon>Adinetida</taxon>
        <taxon>Adinetidae</taxon>
        <taxon>Adineta</taxon>
    </lineage>
</organism>
<dbReference type="EMBL" id="CAJNOG010000058">
    <property type="protein sequence ID" value="CAF0862310.1"/>
    <property type="molecule type" value="Genomic_DNA"/>
</dbReference>
<dbReference type="Proteomes" id="UP000663844">
    <property type="component" value="Unassembled WGS sequence"/>
</dbReference>
<keyword evidence="1" id="KW-0472">Membrane</keyword>
<evidence type="ECO:0000313" key="4">
    <source>
        <dbReference type="EMBL" id="CAF4061536.1"/>
    </source>
</evidence>
<keyword evidence="1" id="KW-1133">Transmembrane helix</keyword>
<evidence type="ECO:0000313" key="3">
    <source>
        <dbReference type="EMBL" id="CAF0862310.1"/>
    </source>
</evidence>
<keyword evidence="1" id="KW-0812">Transmembrane</keyword>
<reference evidence="4" key="1">
    <citation type="submission" date="2021-02" db="EMBL/GenBank/DDBJ databases">
        <authorList>
            <person name="Nowell W R."/>
        </authorList>
    </citation>
    <scope>NUCLEOTIDE SEQUENCE</scope>
</reference>
<dbReference type="AlphaFoldDB" id="A0A819SFQ6"/>
<feature type="transmembrane region" description="Helical" evidence="1">
    <location>
        <begin position="38"/>
        <end position="62"/>
    </location>
</feature>
<comment type="caution">
    <text evidence="4">The sequence shown here is derived from an EMBL/GenBank/DDBJ whole genome shotgun (WGS) entry which is preliminary data.</text>
</comment>
<proteinExistence type="predicted"/>
<dbReference type="EMBL" id="CAJOAZ010004488">
    <property type="protein sequence ID" value="CAF4061536.1"/>
    <property type="molecule type" value="Genomic_DNA"/>
</dbReference>
<evidence type="ECO:0000313" key="2">
    <source>
        <dbReference type="EMBL" id="CAF0824759.1"/>
    </source>
</evidence>
<dbReference type="Proteomes" id="UP000663860">
    <property type="component" value="Unassembled WGS sequence"/>
</dbReference>
<accession>A0A819SFQ6</accession>
<evidence type="ECO:0000313" key="5">
    <source>
        <dbReference type="EMBL" id="CAF4262056.1"/>
    </source>
</evidence>
<evidence type="ECO:0000313" key="6">
    <source>
        <dbReference type="Proteomes" id="UP000663844"/>
    </source>
</evidence>
<evidence type="ECO:0000256" key="1">
    <source>
        <dbReference type="SAM" id="Phobius"/>
    </source>
</evidence>
<dbReference type="EMBL" id="CAJOBB010011516">
    <property type="protein sequence ID" value="CAF4262056.1"/>
    <property type="molecule type" value="Genomic_DNA"/>
</dbReference>
<sequence>MCFKETSTIRPKELFLKFKNKIITFNLYSKYSHDPICVYHVILATRLYIISLLISIYVIILFSYSPNEIFNETIINPSEQEYEKLDEKYSSALTCPCTQISIPYEDLITIEVKYHQICTSDFIQPWWYQSFVPYNTSDEYIINFLLFAPSYFQTLETFCDIAKIIINNEIN</sequence>